<dbReference type="CDD" id="cd16454">
    <property type="entry name" value="RING-H2_PA-TM-RING"/>
    <property type="match status" value="1"/>
</dbReference>
<dbReference type="GO" id="GO:0008270">
    <property type="term" value="F:zinc ion binding"/>
    <property type="evidence" value="ECO:0007669"/>
    <property type="project" value="UniProtKB-KW"/>
</dbReference>
<dbReference type="FunFam" id="3.30.40.10:FF:000611">
    <property type="entry name" value="Zinc finger family protein"/>
    <property type="match status" value="1"/>
</dbReference>
<dbReference type="Gene3D" id="3.30.40.10">
    <property type="entry name" value="Zinc/RING finger domain, C3HC4 (zinc finger)"/>
    <property type="match status" value="1"/>
</dbReference>
<comment type="caution">
    <text evidence="6">The sequence shown here is derived from an EMBL/GenBank/DDBJ whole genome shotgun (WGS) entry which is preliminary data.</text>
</comment>
<organism evidence="6 7">
    <name type="scientific">Arachis hypogaea</name>
    <name type="common">Peanut</name>
    <dbReference type="NCBI Taxonomy" id="3818"/>
    <lineage>
        <taxon>Eukaryota</taxon>
        <taxon>Viridiplantae</taxon>
        <taxon>Streptophyta</taxon>
        <taxon>Embryophyta</taxon>
        <taxon>Tracheophyta</taxon>
        <taxon>Spermatophyta</taxon>
        <taxon>Magnoliopsida</taxon>
        <taxon>eudicotyledons</taxon>
        <taxon>Gunneridae</taxon>
        <taxon>Pentapetalae</taxon>
        <taxon>rosids</taxon>
        <taxon>fabids</taxon>
        <taxon>Fabales</taxon>
        <taxon>Fabaceae</taxon>
        <taxon>Papilionoideae</taxon>
        <taxon>50 kb inversion clade</taxon>
        <taxon>dalbergioids sensu lato</taxon>
        <taxon>Dalbergieae</taxon>
        <taxon>Pterocarpus clade</taxon>
        <taxon>Arachis</taxon>
    </lineage>
</organism>
<accession>A0A445DUN4</accession>
<name>A0A445DUN4_ARAHY</name>
<protein>
    <recommendedName>
        <fullName evidence="5">RING-type domain-containing protein</fullName>
    </recommendedName>
</protein>
<dbReference type="GO" id="GO:0061630">
    <property type="term" value="F:ubiquitin protein ligase activity"/>
    <property type="evidence" value="ECO:0007669"/>
    <property type="project" value="TreeGrafter"/>
</dbReference>
<evidence type="ECO:0000313" key="7">
    <source>
        <dbReference type="Proteomes" id="UP000289738"/>
    </source>
</evidence>
<dbReference type="Proteomes" id="UP000289738">
    <property type="component" value="Chromosome A03"/>
</dbReference>
<keyword evidence="3" id="KW-0862">Zinc</keyword>
<dbReference type="PROSITE" id="PS50089">
    <property type="entry name" value="ZF_RING_2"/>
    <property type="match status" value="1"/>
</dbReference>
<evidence type="ECO:0000313" key="6">
    <source>
        <dbReference type="EMBL" id="RYR66905.1"/>
    </source>
</evidence>
<dbReference type="InterPro" id="IPR001841">
    <property type="entry name" value="Znf_RING"/>
</dbReference>
<reference evidence="6 7" key="1">
    <citation type="submission" date="2019-01" db="EMBL/GenBank/DDBJ databases">
        <title>Sequencing of cultivated peanut Arachis hypogaea provides insights into genome evolution and oil improvement.</title>
        <authorList>
            <person name="Chen X."/>
        </authorList>
    </citation>
    <scope>NUCLEOTIDE SEQUENCE [LARGE SCALE GENOMIC DNA]</scope>
    <source>
        <strain evidence="7">cv. Fuhuasheng</strain>
        <tissue evidence="6">Leaves</tissue>
    </source>
</reference>
<dbReference type="Pfam" id="PF13639">
    <property type="entry name" value="zf-RING_2"/>
    <property type="match status" value="1"/>
</dbReference>
<keyword evidence="1" id="KW-0479">Metal-binding</keyword>
<evidence type="ECO:0000259" key="5">
    <source>
        <dbReference type="PROSITE" id="PS50089"/>
    </source>
</evidence>
<evidence type="ECO:0000256" key="2">
    <source>
        <dbReference type="ARBA" id="ARBA00022771"/>
    </source>
</evidence>
<keyword evidence="7" id="KW-1185">Reference proteome</keyword>
<dbReference type="STRING" id="3818.A0A445DUN4"/>
<dbReference type="SMR" id="A0A445DUN4"/>
<dbReference type="InterPro" id="IPR013083">
    <property type="entry name" value="Znf_RING/FYVE/PHD"/>
</dbReference>
<dbReference type="GO" id="GO:0005634">
    <property type="term" value="C:nucleus"/>
    <property type="evidence" value="ECO:0007669"/>
    <property type="project" value="TreeGrafter"/>
</dbReference>
<dbReference type="GO" id="GO:0006511">
    <property type="term" value="P:ubiquitin-dependent protein catabolic process"/>
    <property type="evidence" value="ECO:0007669"/>
    <property type="project" value="TreeGrafter"/>
</dbReference>
<keyword evidence="2 4" id="KW-0863">Zinc-finger</keyword>
<dbReference type="OrthoDB" id="8062037at2759"/>
<dbReference type="SMART" id="SM00184">
    <property type="entry name" value="RING"/>
    <property type="match status" value="1"/>
</dbReference>
<dbReference type="EMBL" id="SDMP01000003">
    <property type="protein sequence ID" value="RYR66905.1"/>
    <property type="molecule type" value="Genomic_DNA"/>
</dbReference>
<sequence length="188" mass="21378">MAGILPGVECARRRRLHQSKGFLDLPSSTASSHNSTRRTSFGLYAANHEPLHSSSSPSLLHRSVIYQAQPDLSMVGEAREARQRLDDKFRSHRKLENKSIKCSENRQASIAELHTEVYGSKKSGSRRFNWSKLRWKASEQEDCAVCLELFKVGETLMHLPCAHKFHSKCLNPWFENNSHCPCCRTAII</sequence>
<evidence type="ECO:0000256" key="1">
    <source>
        <dbReference type="ARBA" id="ARBA00022723"/>
    </source>
</evidence>
<dbReference type="PANTHER" id="PTHR45931:SF3">
    <property type="entry name" value="RING ZINC FINGER-CONTAINING PROTEIN"/>
    <property type="match status" value="1"/>
</dbReference>
<dbReference type="Gramene" id="arahy.Tifrunner.gnm2.ann2.Ah03g344300.1">
    <property type="protein sequence ID" value="arahy.Tifrunner.gnm2.ann2.Ah03g344300.1-CDS"/>
    <property type="gene ID" value="arahy.Tifrunner.gnm2.ann2.Ah03g344300"/>
</dbReference>
<evidence type="ECO:0000256" key="4">
    <source>
        <dbReference type="PROSITE-ProRule" id="PRU00175"/>
    </source>
</evidence>
<dbReference type="SUPFAM" id="SSF57850">
    <property type="entry name" value="RING/U-box"/>
    <property type="match status" value="1"/>
</dbReference>
<gene>
    <name evidence="6" type="ORF">Ahy_A03g013076</name>
</gene>
<dbReference type="InterPro" id="IPR051834">
    <property type="entry name" value="RING_finger_E3_ligase"/>
</dbReference>
<dbReference type="AlphaFoldDB" id="A0A445DUN4"/>
<evidence type="ECO:0000256" key="3">
    <source>
        <dbReference type="ARBA" id="ARBA00022833"/>
    </source>
</evidence>
<feature type="domain" description="RING-type" evidence="5">
    <location>
        <begin position="143"/>
        <end position="184"/>
    </location>
</feature>
<proteinExistence type="predicted"/>
<dbReference type="PANTHER" id="PTHR45931">
    <property type="entry name" value="SI:CH211-59O9.10"/>
    <property type="match status" value="1"/>
</dbReference>